<sequence length="365" mass="41589">MDSQSKTTTSAIGALIIISYFWEPLRDFWYQNFFAPLLADARGVPVDGITATYNTYNTILYAFLFYLGFVIIRDLLKKWKVKIDDDFMFATFPLIVAGGAIRVLEDAGHFEEPLQYFFISPLIYLTLALYSIGALWVGKLIKKVKSKDHKRLVYSTYLLLIVGYFLRTEASDQELASLASFALMIGVLFYLFNFKWGDKPLRDPVLFFKVANITLLMMALLQLFYVYEVKNPSVIPDIILSAIGLTVAIFFITYTSPNNYKEYGQRTPLILYFAHLLDAKATWLGIQEYGYAEKHVLPTFLIEEFGTAFVMIPLKIIVVTAALWMLFSIKEDDDDPQAITLLMMFLITLGLAPGVRDMLRIALGT</sequence>
<accession>A0A1J5T0V7</accession>
<protein>
    <recommendedName>
        <fullName evidence="4">DUF63 family protein</fullName>
    </recommendedName>
</protein>
<feature type="transmembrane region" description="Helical" evidence="1">
    <location>
        <begin position="152"/>
        <end position="169"/>
    </location>
</feature>
<dbReference type="PANTHER" id="PTHR40700:SF1">
    <property type="entry name" value="DUF63 DOMAIN-CONTAINING PROTEIN"/>
    <property type="match status" value="1"/>
</dbReference>
<evidence type="ECO:0000313" key="3">
    <source>
        <dbReference type="Proteomes" id="UP000183815"/>
    </source>
</evidence>
<feature type="transmembrane region" description="Helical" evidence="1">
    <location>
        <begin position="175"/>
        <end position="194"/>
    </location>
</feature>
<feature type="transmembrane region" description="Helical" evidence="1">
    <location>
        <begin position="7"/>
        <end position="22"/>
    </location>
</feature>
<feature type="transmembrane region" description="Helical" evidence="1">
    <location>
        <begin position="58"/>
        <end position="75"/>
    </location>
</feature>
<organism evidence="2 3">
    <name type="scientific">Marine Group III euryarchaeote CG-Bathy1</name>
    <dbReference type="NCBI Taxonomy" id="1889001"/>
    <lineage>
        <taxon>Archaea</taxon>
        <taxon>Methanobacteriati</taxon>
        <taxon>Thermoplasmatota</taxon>
        <taxon>Thermoplasmata</taxon>
        <taxon>Candidatus Thermoprofundales</taxon>
    </lineage>
</organism>
<feature type="transmembrane region" description="Helical" evidence="1">
    <location>
        <begin position="116"/>
        <end position="140"/>
    </location>
</feature>
<comment type="caution">
    <text evidence="2">The sequence shown here is derived from an EMBL/GenBank/DDBJ whole genome shotgun (WGS) entry which is preliminary data.</text>
</comment>
<feature type="transmembrane region" description="Helical" evidence="1">
    <location>
        <begin position="338"/>
        <end position="355"/>
    </location>
</feature>
<dbReference type="AlphaFoldDB" id="A0A1J5T0V7"/>
<dbReference type="Pfam" id="PF01889">
    <property type="entry name" value="DUF63"/>
    <property type="match status" value="2"/>
</dbReference>
<feature type="transmembrane region" description="Helical" evidence="1">
    <location>
        <begin position="238"/>
        <end position="257"/>
    </location>
</feature>
<name>A0A1J5T0V7_9ARCH</name>
<proteinExistence type="predicted"/>
<feature type="transmembrane region" description="Helical" evidence="1">
    <location>
        <begin position="206"/>
        <end position="226"/>
    </location>
</feature>
<dbReference type="PANTHER" id="PTHR40700">
    <property type="entry name" value="HYPOTHETICAL MEMBRANE PROTEIN, CONSERVED, DUF63 FAMILY"/>
    <property type="match status" value="1"/>
</dbReference>
<gene>
    <name evidence="2" type="ORF">BEU04_02945</name>
</gene>
<dbReference type="InterPro" id="IPR002749">
    <property type="entry name" value="DUF63"/>
</dbReference>
<dbReference type="EMBL" id="MIYU01000019">
    <property type="protein sequence ID" value="OIR14399.1"/>
    <property type="molecule type" value="Genomic_DNA"/>
</dbReference>
<feature type="transmembrane region" description="Helical" evidence="1">
    <location>
        <begin position="87"/>
        <end position="104"/>
    </location>
</feature>
<feature type="transmembrane region" description="Helical" evidence="1">
    <location>
        <begin position="306"/>
        <end position="326"/>
    </location>
</feature>
<reference evidence="2 3" key="1">
    <citation type="submission" date="2016-08" db="EMBL/GenBank/DDBJ databases">
        <title>New Insights into Marine Group III Euryarchaeota, from dark to light.</title>
        <authorList>
            <person name="Haro-Moreno J.M."/>
            <person name="Rodriguez-Valera F."/>
            <person name="Lopez-Garcia P."/>
            <person name="Moreira D."/>
            <person name="Martin-Cuadrado A.B."/>
        </authorList>
    </citation>
    <scope>NUCLEOTIDE SEQUENCE [LARGE SCALE GENOMIC DNA]</scope>
    <source>
        <strain evidence="2">CG-Bathy1</strain>
    </source>
</reference>
<keyword evidence="1" id="KW-0812">Transmembrane</keyword>
<evidence type="ECO:0000313" key="2">
    <source>
        <dbReference type="EMBL" id="OIR14399.1"/>
    </source>
</evidence>
<keyword evidence="1" id="KW-0472">Membrane</keyword>
<dbReference type="Proteomes" id="UP000183815">
    <property type="component" value="Unassembled WGS sequence"/>
</dbReference>
<keyword evidence="1" id="KW-1133">Transmembrane helix</keyword>
<evidence type="ECO:0000256" key="1">
    <source>
        <dbReference type="SAM" id="Phobius"/>
    </source>
</evidence>
<evidence type="ECO:0008006" key="4">
    <source>
        <dbReference type="Google" id="ProtNLM"/>
    </source>
</evidence>